<dbReference type="Gene3D" id="3.10.50.30">
    <property type="entry name" value="Transcription elongation factor, GreA/GreB, C-terminal domain"/>
    <property type="match status" value="1"/>
</dbReference>
<evidence type="ECO:0000259" key="11">
    <source>
        <dbReference type="Pfam" id="PF03449"/>
    </source>
</evidence>
<evidence type="ECO:0000256" key="9">
    <source>
        <dbReference type="RuleBase" id="RU000556"/>
    </source>
</evidence>
<name>A0ABV4U111_9BACT</name>
<dbReference type="InterPro" id="IPR036953">
    <property type="entry name" value="GreA/GreB_C_sf"/>
</dbReference>
<evidence type="ECO:0000256" key="6">
    <source>
        <dbReference type="ARBA" id="ARBA00024916"/>
    </source>
</evidence>
<organism evidence="12 13">
    <name type="scientific">Natronomicrosphaera hydrolytica</name>
    <dbReference type="NCBI Taxonomy" id="3242702"/>
    <lineage>
        <taxon>Bacteria</taxon>
        <taxon>Pseudomonadati</taxon>
        <taxon>Planctomycetota</taxon>
        <taxon>Phycisphaerae</taxon>
        <taxon>Phycisphaerales</taxon>
        <taxon>Phycisphaeraceae</taxon>
        <taxon>Natronomicrosphaera</taxon>
    </lineage>
</organism>
<feature type="domain" description="Transcription elongation factor GreA/GreB N-terminal" evidence="11">
    <location>
        <begin position="3"/>
        <end position="71"/>
    </location>
</feature>
<dbReference type="PIRSF" id="PIRSF006092">
    <property type="entry name" value="GreA_GreB"/>
    <property type="match status" value="1"/>
</dbReference>
<dbReference type="InterPro" id="IPR022691">
    <property type="entry name" value="Tscrpt_elong_fac_GreA/B_N"/>
</dbReference>
<dbReference type="EMBL" id="JBGUBD010000002">
    <property type="protein sequence ID" value="MFA9477286.1"/>
    <property type="molecule type" value="Genomic_DNA"/>
</dbReference>
<dbReference type="PANTHER" id="PTHR30437">
    <property type="entry name" value="TRANSCRIPTION ELONGATION FACTOR GREA"/>
    <property type="match status" value="1"/>
</dbReference>
<dbReference type="PROSITE" id="PS00829">
    <property type="entry name" value="GREAB_1"/>
    <property type="match status" value="1"/>
</dbReference>
<keyword evidence="12" id="KW-0251">Elongation factor</keyword>
<proteinExistence type="inferred from homology"/>
<evidence type="ECO:0000256" key="5">
    <source>
        <dbReference type="ARBA" id="ARBA00023163"/>
    </source>
</evidence>
<dbReference type="InterPro" id="IPR028624">
    <property type="entry name" value="Tscrpt_elong_fac_GreA/B"/>
</dbReference>
<dbReference type="InterPro" id="IPR001437">
    <property type="entry name" value="Tscrpt_elong_fac_GreA/B_C"/>
</dbReference>
<dbReference type="Gene3D" id="1.10.287.180">
    <property type="entry name" value="Transcription elongation factor, GreA/GreB, N-terminal domain"/>
    <property type="match status" value="1"/>
</dbReference>
<dbReference type="HAMAP" id="MF_00105">
    <property type="entry name" value="GreA_GreB"/>
    <property type="match status" value="1"/>
</dbReference>
<keyword evidence="4 8" id="KW-0238">DNA-binding</keyword>
<comment type="caution">
    <text evidence="12">The sequence shown here is derived from an EMBL/GenBank/DDBJ whole genome shotgun (WGS) entry which is preliminary data.</text>
</comment>
<evidence type="ECO:0000256" key="2">
    <source>
        <dbReference type="ARBA" id="ARBA00013729"/>
    </source>
</evidence>
<accession>A0ABV4U111</accession>
<evidence type="ECO:0000256" key="3">
    <source>
        <dbReference type="ARBA" id="ARBA00023015"/>
    </source>
</evidence>
<keyword evidence="13" id="KW-1185">Reference proteome</keyword>
<evidence type="ECO:0000256" key="4">
    <source>
        <dbReference type="ARBA" id="ARBA00023125"/>
    </source>
</evidence>
<keyword evidence="5 8" id="KW-0804">Transcription</keyword>
<dbReference type="SUPFAM" id="SSF46557">
    <property type="entry name" value="GreA transcript cleavage protein, N-terminal domain"/>
    <property type="match status" value="1"/>
</dbReference>
<reference evidence="12 13" key="1">
    <citation type="submission" date="2024-08" db="EMBL/GenBank/DDBJ databases">
        <title>Whole-genome sequencing of halo(alkali)philic microorganisms from hypersaline lakes.</title>
        <authorList>
            <person name="Sorokin D.Y."/>
            <person name="Merkel A.Y."/>
            <person name="Messina E."/>
            <person name="Yakimov M."/>
        </authorList>
    </citation>
    <scope>NUCLEOTIDE SEQUENCE [LARGE SCALE GENOMIC DNA]</scope>
    <source>
        <strain evidence="12 13">AB-hyl4</strain>
    </source>
</reference>
<dbReference type="NCBIfam" id="TIGR01462">
    <property type="entry name" value="greA"/>
    <property type="match status" value="1"/>
</dbReference>
<dbReference type="GO" id="GO:0003746">
    <property type="term" value="F:translation elongation factor activity"/>
    <property type="evidence" value="ECO:0007669"/>
    <property type="project" value="UniProtKB-KW"/>
</dbReference>
<dbReference type="PANTHER" id="PTHR30437:SF4">
    <property type="entry name" value="TRANSCRIPTION ELONGATION FACTOR GREA"/>
    <property type="match status" value="1"/>
</dbReference>
<evidence type="ECO:0000256" key="1">
    <source>
        <dbReference type="ARBA" id="ARBA00008213"/>
    </source>
</evidence>
<evidence type="ECO:0000259" key="10">
    <source>
        <dbReference type="Pfam" id="PF01272"/>
    </source>
</evidence>
<evidence type="ECO:0000313" key="13">
    <source>
        <dbReference type="Proteomes" id="UP001575105"/>
    </source>
</evidence>
<evidence type="ECO:0000313" key="12">
    <source>
        <dbReference type="EMBL" id="MFA9477286.1"/>
    </source>
</evidence>
<dbReference type="InterPro" id="IPR036805">
    <property type="entry name" value="Tscrpt_elong_fac_GreA/B_N_sf"/>
</dbReference>
<feature type="coiled-coil region" evidence="8">
    <location>
        <begin position="2"/>
        <end position="36"/>
    </location>
</feature>
<dbReference type="InterPro" id="IPR006359">
    <property type="entry name" value="Tscrpt_elong_fac_GreA"/>
</dbReference>
<dbReference type="Pfam" id="PF01272">
    <property type="entry name" value="GreA_GreB"/>
    <property type="match status" value="1"/>
</dbReference>
<keyword evidence="3 8" id="KW-0805">Transcription regulation</keyword>
<dbReference type="Proteomes" id="UP001575105">
    <property type="component" value="Unassembled WGS sequence"/>
</dbReference>
<keyword evidence="8" id="KW-0175">Coiled coil</keyword>
<dbReference type="InterPro" id="IPR023459">
    <property type="entry name" value="Tscrpt_elong_fac_GreA/B_fam"/>
</dbReference>
<sequence>MQFITRDEKQKLEEKLKQLEARRPEITTRIAEARALGDLKENAEYHAARDEQGMNEAEIRRLSEKLKNAQVADDIEVPEDMVFLGAVVKLRDSDDGEEELYKLVGESTGTFDLDSDEIEVTVSSPMGEALLKARVGETIKVDLPRGTKRYEIVEIV</sequence>
<comment type="similarity">
    <text evidence="1 8 9">Belongs to the GreA/GreB family.</text>
</comment>
<feature type="domain" description="Transcription elongation factor GreA/GreB C-terminal" evidence="10">
    <location>
        <begin position="78"/>
        <end position="155"/>
    </location>
</feature>
<evidence type="ECO:0000256" key="7">
    <source>
        <dbReference type="ARBA" id="ARBA00030776"/>
    </source>
</evidence>
<keyword evidence="12" id="KW-0648">Protein biosynthesis</keyword>
<dbReference type="RefSeq" id="WP_425344211.1">
    <property type="nucleotide sequence ID" value="NZ_JBGUBD010000002.1"/>
</dbReference>
<dbReference type="Pfam" id="PF03449">
    <property type="entry name" value="GreA_GreB_N"/>
    <property type="match status" value="1"/>
</dbReference>
<comment type="function">
    <text evidence="6 8 9">Necessary for efficient RNA polymerase transcription elongation past template-encoded arresting sites. The arresting sites in DNA have the property of trapping a certain fraction of elongating RNA polymerases that pass through, resulting in locked ternary complexes. Cleavage of the nascent transcript by cleavage factors such as GreA or GreB allows the resumption of elongation from the new 3'terminus. GreA releases sequences of 2 to 3 nucleotides.</text>
</comment>
<protein>
    <recommendedName>
        <fullName evidence="2 8">Transcription elongation factor GreA</fullName>
    </recommendedName>
    <alternativeName>
        <fullName evidence="7 8">Transcript cleavage factor GreA</fullName>
    </alternativeName>
</protein>
<evidence type="ECO:0000256" key="8">
    <source>
        <dbReference type="HAMAP-Rule" id="MF_00105"/>
    </source>
</evidence>
<dbReference type="SUPFAM" id="SSF54534">
    <property type="entry name" value="FKBP-like"/>
    <property type="match status" value="1"/>
</dbReference>
<gene>
    <name evidence="8 12" type="primary">greA</name>
    <name evidence="12" type="ORF">ACERK3_03145</name>
</gene>
<dbReference type="InterPro" id="IPR018151">
    <property type="entry name" value="TF_GreA/GreB_CS"/>
</dbReference>